<gene>
    <name evidence="3" type="ORF">UFOPK2754_01955</name>
</gene>
<dbReference type="GO" id="GO:0016491">
    <property type="term" value="F:oxidoreductase activity"/>
    <property type="evidence" value="ECO:0007669"/>
    <property type="project" value="UniProtKB-KW"/>
</dbReference>
<dbReference type="Gene3D" id="3.40.50.720">
    <property type="entry name" value="NAD(P)-binding Rossmann-like Domain"/>
    <property type="match status" value="1"/>
</dbReference>
<dbReference type="PRINTS" id="PR00081">
    <property type="entry name" value="GDHRDH"/>
</dbReference>
<keyword evidence="2" id="KW-0560">Oxidoreductase</keyword>
<dbReference type="PANTHER" id="PTHR24321">
    <property type="entry name" value="DEHYDROGENASES, SHORT CHAIN"/>
    <property type="match status" value="1"/>
</dbReference>
<dbReference type="SUPFAM" id="SSF51735">
    <property type="entry name" value="NAD(P)-binding Rossmann-fold domains"/>
    <property type="match status" value="1"/>
</dbReference>
<dbReference type="AlphaFoldDB" id="A0A6J6U3A1"/>
<evidence type="ECO:0000313" key="3">
    <source>
        <dbReference type="EMBL" id="CAB4753805.1"/>
    </source>
</evidence>
<name>A0A6J6U3A1_9ZZZZ</name>
<dbReference type="EMBL" id="CAEZYR010000074">
    <property type="protein sequence ID" value="CAB4753805.1"/>
    <property type="molecule type" value="Genomic_DNA"/>
</dbReference>
<proteinExistence type="inferred from homology"/>
<evidence type="ECO:0000256" key="1">
    <source>
        <dbReference type="ARBA" id="ARBA00006484"/>
    </source>
</evidence>
<sequence>MGRLDGRVALISGGARGLGLAMVDAFVAEGAQVMIGDVLADEALSVALRLGDKASSVHLDVTDEAEWADAVSATTARFGHLDVLVNNAGTAEGAPLWETSLESYRRVIEVNQVGVFLGMRSVVGAMTEAGRGSIINISSMDGLVGSPRIISYIASKWAVRGMTKAAAMELAPRNIRVNSIHPGNVHTLLASTPGQDRTQVREMMEAATLRHAPMGRVGEASEIAKMAVFLASDDSSYSTGSEFVADGGFTAGYPSPGSPNPF</sequence>
<dbReference type="NCBIfam" id="NF005559">
    <property type="entry name" value="PRK07231.1"/>
    <property type="match status" value="1"/>
</dbReference>
<dbReference type="Pfam" id="PF13561">
    <property type="entry name" value="adh_short_C2"/>
    <property type="match status" value="1"/>
</dbReference>
<accession>A0A6J6U3A1</accession>
<protein>
    <submittedName>
        <fullName evidence="3">Unannotated protein</fullName>
    </submittedName>
</protein>
<organism evidence="3">
    <name type="scientific">freshwater metagenome</name>
    <dbReference type="NCBI Taxonomy" id="449393"/>
    <lineage>
        <taxon>unclassified sequences</taxon>
        <taxon>metagenomes</taxon>
        <taxon>ecological metagenomes</taxon>
    </lineage>
</organism>
<dbReference type="PRINTS" id="PR00080">
    <property type="entry name" value="SDRFAMILY"/>
</dbReference>
<evidence type="ECO:0000256" key="2">
    <source>
        <dbReference type="ARBA" id="ARBA00023002"/>
    </source>
</evidence>
<dbReference type="InterPro" id="IPR036291">
    <property type="entry name" value="NAD(P)-bd_dom_sf"/>
</dbReference>
<dbReference type="FunFam" id="3.40.50.720:FF:000084">
    <property type="entry name" value="Short-chain dehydrogenase reductase"/>
    <property type="match status" value="1"/>
</dbReference>
<reference evidence="3" key="1">
    <citation type="submission" date="2020-05" db="EMBL/GenBank/DDBJ databases">
        <authorList>
            <person name="Chiriac C."/>
            <person name="Salcher M."/>
            <person name="Ghai R."/>
            <person name="Kavagutti S V."/>
        </authorList>
    </citation>
    <scope>NUCLEOTIDE SEQUENCE</scope>
</reference>
<comment type="similarity">
    <text evidence="1">Belongs to the short-chain dehydrogenases/reductases (SDR) family.</text>
</comment>
<dbReference type="InterPro" id="IPR002347">
    <property type="entry name" value="SDR_fam"/>
</dbReference>
<dbReference type="PANTHER" id="PTHR24321:SF8">
    <property type="entry name" value="ESTRADIOL 17-BETA-DEHYDROGENASE 8-RELATED"/>
    <property type="match status" value="1"/>
</dbReference>